<dbReference type="InterPro" id="IPR007110">
    <property type="entry name" value="Ig-like_dom"/>
</dbReference>
<dbReference type="EMBL" id="CAIIXF020000009">
    <property type="protein sequence ID" value="CAH1795082.1"/>
    <property type="molecule type" value="Genomic_DNA"/>
</dbReference>
<organism evidence="2 3">
    <name type="scientific">Owenia fusiformis</name>
    <name type="common">Polychaete worm</name>
    <dbReference type="NCBI Taxonomy" id="6347"/>
    <lineage>
        <taxon>Eukaryota</taxon>
        <taxon>Metazoa</taxon>
        <taxon>Spiralia</taxon>
        <taxon>Lophotrochozoa</taxon>
        <taxon>Annelida</taxon>
        <taxon>Polychaeta</taxon>
        <taxon>Sedentaria</taxon>
        <taxon>Canalipalpata</taxon>
        <taxon>Sabellida</taxon>
        <taxon>Oweniida</taxon>
        <taxon>Oweniidae</taxon>
        <taxon>Owenia</taxon>
    </lineage>
</organism>
<dbReference type="OrthoDB" id="10012075at2759"/>
<feature type="disulfide bond" evidence="1">
    <location>
        <begin position="429"/>
        <end position="438"/>
    </location>
</feature>
<dbReference type="Gene3D" id="2.10.25.10">
    <property type="entry name" value="Laminin"/>
    <property type="match status" value="1"/>
</dbReference>
<dbReference type="InterPro" id="IPR013783">
    <property type="entry name" value="Ig-like_fold"/>
</dbReference>
<dbReference type="AlphaFoldDB" id="A0A8J1XYX2"/>
<gene>
    <name evidence="2" type="ORF">OFUS_LOCUS19670</name>
</gene>
<sequence>MVWKHYVLICCFLLSGVSTRRNLKHRHKKIYVGKEAKFKCLPGVPKNHTVIGLTWILTGYHKVDNFVDEKPEYDAQVRISLRFDDTGAIQGLLHPGRHKSYLRYFFQRKRNKFVMLIRNAKLDDAGDIACIVKMNNDATDKRSTITKTWELSVLPDETPVKLAKEGEDVFIPCRVPYVPKGWIPHWVQLYYYSTNLQRSHYIYGIRIRWNLDKKHDGTFNSTKYELMRPDSYYTHDLKIKHTTTSDAGYYVCNVKMEKIHYTREDDETDKNYYFPTQLKINGTQDKKQCRCSKPKHLLSKNGDTLFTNGLNCGSRVEWRCSNQSEPVYEEPISFQKCVDGKWEPDFQGLPWCVFYTSDDPCEEYDNRKLCKQGSTCLVDGETSDATCGPCKPYTTGYFCEEKSDEYCNIHCKNGNCTYHEDSDYFTCACHEGWIGYGCSTSIEAVCAYYDGVSSGGKFCKNGGTCMAEYHHYTTEAMCLCPENTTGHGCETLLQ</sequence>
<evidence type="ECO:0000313" key="2">
    <source>
        <dbReference type="EMBL" id="CAH1795082.1"/>
    </source>
</evidence>
<dbReference type="InterPro" id="IPR036179">
    <property type="entry name" value="Ig-like_dom_sf"/>
</dbReference>
<dbReference type="InterPro" id="IPR003599">
    <property type="entry name" value="Ig_sub"/>
</dbReference>
<keyword evidence="1" id="KW-0245">EGF-like domain</keyword>
<dbReference type="PROSITE" id="PS00022">
    <property type="entry name" value="EGF_1"/>
    <property type="match status" value="2"/>
</dbReference>
<comment type="caution">
    <text evidence="2">The sequence shown here is derived from an EMBL/GenBank/DDBJ whole genome shotgun (WGS) entry which is preliminary data.</text>
</comment>
<dbReference type="Gene3D" id="2.60.40.10">
    <property type="entry name" value="Immunoglobulins"/>
    <property type="match status" value="1"/>
</dbReference>
<keyword evidence="1" id="KW-1015">Disulfide bond</keyword>
<feature type="disulfide bond" evidence="1">
    <location>
        <begin position="480"/>
        <end position="489"/>
    </location>
</feature>
<reference evidence="2" key="1">
    <citation type="submission" date="2022-03" db="EMBL/GenBank/DDBJ databases">
        <authorList>
            <person name="Martin C."/>
        </authorList>
    </citation>
    <scope>NUCLEOTIDE SEQUENCE</scope>
</reference>
<name>A0A8J1XYX2_OWEFU</name>
<comment type="caution">
    <text evidence="1">Lacks conserved residue(s) required for the propagation of feature annotation.</text>
</comment>
<evidence type="ECO:0000256" key="1">
    <source>
        <dbReference type="PROSITE-ProRule" id="PRU00076"/>
    </source>
</evidence>
<dbReference type="SMART" id="SM00409">
    <property type="entry name" value="IG"/>
    <property type="match status" value="2"/>
</dbReference>
<dbReference type="SMART" id="SM00181">
    <property type="entry name" value="EGF"/>
    <property type="match status" value="3"/>
</dbReference>
<dbReference type="PROSITE" id="PS01186">
    <property type="entry name" value="EGF_2"/>
    <property type="match status" value="1"/>
</dbReference>
<keyword evidence="3" id="KW-1185">Reference proteome</keyword>
<dbReference type="SUPFAM" id="SSF48726">
    <property type="entry name" value="Immunoglobulin"/>
    <property type="match status" value="1"/>
</dbReference>
<accession>A0A8J1XYX2</accession>
<evidence type="ECO:0000313" key="3">
    <source>
        <dbReference type="Proteomes" id="UP000749559"/>
    </source>
</evidence>
<dbReference type="SUPFAM" id="SSF57196">
    <property type="entry name" value="EGF/Laminin"/>
    <property type="match status" value="2"/>
</dbReference>
<protein>
    <submittedName>
        <fullName evidence="2">Uncharacterized protein</fullName>
    </submittedName>
</protein>
<dbReference type="PROSITE" id="PS50835">
    <property type="entry name" value="IG_LIKE"/>
    <property type="match status" value="1"/>
</dbReference>
<dbReference type="PROSITE" id="PS50026">
    <property type="entry name" value="EGF_3"/>
    <property type="match status" value="2"/>
</dbReference>
<dbReference type="InterPro" id="IPR000742">
    <property type="entry name" value="EGF"/>
</dbReference>
<proteinExistence type="predicted"/>
<dbReference type="Proteomes" id="UP000749559">
    <property type="component" value="Unassembled WGS sequence"/>
</dbReference>